<evidence type="ECO:0000313" key="1">
    <source>
        <dbReference type="EMBL" id="BCB78451.1"/>
    </source>
</evidence>
<dbReference type="AlphaFoldDB" id="A0A6F8XXJ1"/>
<dbReference type="KEGG" id="pfla:Pflav_048610"/>
<protein>
    <submittedName>
        <fullName evidence="1">Uncharacterized protein</fullName>
    </submittedName>
</protein>
<proteinExistence type="predicted"/>
<sequence length="205" mass="22257">MTVDYAKASPTDMCIVVNVANRGPDTATLDVLPTLWFRNTWSWGLPGRDQKPVLHGGDGRLVGEHWVLGQIVLQGEGDPTVLCCDNETNTQRLWGLPGRSEYPKDGINDHVVDGADTVNPDMTGTKGALHYRLTVPAGGEMWIRLRLTLTSPPPGDEAAPLLDLGRDFDKVIAARRTEADAYFTQLTPKGASREEAAVLRKAIAG</sequence>
<name>A0A6F8XXJ1_9ACTN</name>
<gene>
    <name evidence="1" type="ORF">Pflav_048610</name>
</gene>
<reference evidence="1 2" key="2">
    <citation type="submission" date="2020-03" db="EMBL/GenBank/DDBJ databases">
        <authorList>
            <person name="Ichikawa N."/>
            <person name="Kimura A."/>
            <person name="Kitahashi Y."/>
            <person name="Uohara A."/>
        </authorList>
    </citation>
    <scope>NUCLEOTIDE SEQUENCE [LARGE SCALE GENOMIC DNA]</scope>
    <source>
        <strain evidence="1 2">NBRC 107702</strain>
    </source>
</reference>
<reference evidence="1 2" key="1">
    <citation type="submission" date="2020-03" db="EMBL/GenBank/DDBJ databases">
        <title>Whole genome shotgun sequence of Phytohabitans flavus NBRC 107702.</title>
        <authorList>
            <person name="Komaki H."/>
            <person name="Tamura T."/>
        </authorList>
    </citation>
    <scope>NUCLEOTIDE SEQUENCE [LARGE SCALE GENOMIC DNA]</scope>
    <source>
        <strain evidence="1 2">NBRC 107702</strain>
    </source>
</reference>
<evidence type="ECO:0000313" key="2">
    <source>
        <dbReference type="Proteomes" id="UP000502508"/>
    </source>
</evidence>
<organism evidence="1 2">
    <name type="scientific">Phytohabitans flavus</name>
    <dbReference type="NCBI Taxonomy" id="1076124"/>
    <lineage>
        <taxon>Bacteria</taxon>
        <taxon>Bacillati</taxon>
        <taxon>Actinomycetota</taxon>
        <taxon>Actinomycetes</taxon>
        <taxon>Micromonosporales</taxon>
        <taxon>Micromonosporaceae</taxon>
    </lineage>
</organism>
<accession>A0A6F8XXJ1</accession>
<dbReference type="Proteomes" id="UP000502508">
    <property type="component" value="Chromosome"/>
</dbReference>
<keyword evidence="2" id="KW-1185">Reference proteome</keyword>
<dbReference type="EMBL" id="AP022870">
    <property type="protein sequence ID" value="BCB78451.1"/>
    <property type="molecule type" value="Genomic_DNA"/>
</dbReference>